<evidence type="ECO:0000256" key="5">
    <source>
        <dbReference type="ARBA" id="ARBA00022692"/>
    </source>
</evidence>
<dbReference type="GO" id="GO:0006493">
    <property type="term" value="P:protein O-linked glycosylation"/>
    <property type="evidence" value="ECO:0007669"/>
    <property type="project" value="TreeGrafter"/>
</dbReference>
<comment type="subcellular location">
    <subcellularLocation>
        <location evidence="1">Membrane</location>
        <topology evidence="1">Single-pass type II membrane protein</topology>
    </subcellularLocation>
</comment>
<sequence length="766" mass="88949">MQRSHIPAQVHRLLSFVPPHRSKIITVVGLSLLATFIINFQLLDFSPPGPLQDFKLPPSRLPVPEKHQQEQKPASQRFKAFVDSNSPFKAKKKPQLPSSSLVNYTDSDFVITKEQEFNVPYLFAKIVEKYTPEYLISLTPMQKCHLVFDTAYELDSKWTLENTRETKYHRDTWKFFEKGSVIPEDKRPDLEAYRLENLKLERKQMEQLSYLRAYEHCYLNNPNDEEKDKFHERYDVVDMEMRLFPWITGNFPKFESWNNETYTNRSTILPVFDRKSHRNYVEKEKRKPVTFLETYKSQLNGKGYIVSVDDKHVTQLYQLIALLRALGNQLPIQVIHYGDLSAPNRQKAVKVARDVEGLHLEGVVDNLSKIMTAKKLSIDFQKENIEVLLPPQDLWFVDASGTIAKSHRRYFGGFYNKLIAYFFSSFKDILLVDTDTVPLVDLDAFVLQSPEFLEKGAFFFKDRELSPRISKGDSFLFKKYTPTKYDTFFLGAPVATNHTLNNRMIRNQHMHYMESGVVAVDKVRHFNSVLATLQISLFKTITDKIYGEKELFWLGFSINGDESYHMNKWNAGTVGSLAEGGLDHRVCSTHPAHLSSDDKTLLWINSGFVRCKFSNEKWEGKKDMQSKLWGLKSSFTSEFELQKFYSGYQDMKYLVIPGSQEDVGRDGWTREEECKGYVWCANNRNISVVLDSLLESYKKTLPKNSKHVNITTDIFTSPIIDGPDSRSRLELKNGLFVEFDKGQRIFNEYLGSVYDGTFRIFRLSDN</sequence>
<keyword evidence="6" id="KW-0735">Signal-anchor</keyword>
<dbReference type="OrthoDB" id="430354at2759"/>
<evidence type="ECO:0000256" key="8">
    <source>
        <dbReference type="ARBA" id="ARBA00023136"/>
    </source>
</evidence>
<evidence type="ECO:0000256" key="2">
    <source>
        <dbReference type="ARBA" id="ARBA00009105"/>
    </source>
</evidence>
<dbReference type="Pfam" id="PF11051">
    <property type="entry name" value="Mannosyl_trans3"/>
    <property type="match status" value="1"/>
</dbReference>
<dbReference type="EMBL" id="JAEUBG010005661">
    <property type="protein sequence ID" value="KAH3673382.1"/>
    <property type="molecule type" value="Genomic_DNA"/>
</dbReference>
<keyword evidence="8" id="KW-0472">Membrane</keyword>
<evidence type="ECO:0000256" key="9">
    <source>
        <dbReference type="ARBA" id="ARBA00023180"/>
    </source>
</evidence>
<reference evidence="11" key="1">
    <citation type="journal article" date="2021" name="Open Biol.">
        <title>Shared evolutionary footprints suggest mitochondrial oxidative damage underlies multiple complex I losses in fungi.</title>
        <authorList>
            <person name="Schikora-Tamarit M.A."/>
            <person name="Marcet-Houben M."/>
            <person name="Nosek J."/>
            <person name="Gabaldon T."/>
        </authorList>
    </citation>
    <scope>NUCLEOTIDE SEQUENCE</scope>
    <source>
        <strain evidence="11">CBS2887</strain>
    </source>
</reference>
<evidence type="ECO:0008006" key="13">
    <source>
        <dbReference type="Google" id="ProtNLM"/>
    </source>
</evidence>
<evidence type="ECO:0000256" key="7">
    <source>
        <dbReference type="ARBA" id="ARBA00022989"/>
    </source>
</evidence>
<evidence type="ECO:0000313" key="12">
    <source>
        <dbReference type="Proteomes" id="UP000774326"/>
    </source>
</evidence>
<evidence type="ECO:0000256" key="1">
    <source>
        <dbReference type="ARBA" id="ARBA00004606"/>
    </source>
</evidence>
<organism evidence="11 12">
    <name type="scientific">Wickerhamomyces pijperi</name>
    <name type="common">Yeast</name>
    <name type="synonym">Pichia pijperi</name>
    <dbReference type="NCBI Taxonomy" id="599730"/>
    <lineage>
        <taxon>Eukaryota</taxon>
        <taxon>Fungi</taxon>
        <taxon>Dikarya</taxon>
        <taxon>Ascomycota</taxon>
        <taxon>Saccharomycotina</taxon>
        <taxon>Saccharomycetes</taxon>
        <taxon>Phaffomycetales</taxon>
        <taxon>Wickerhamomycetaceae</taxon>
        <taxon>Wickerhamomyces</taxon>
    </lineage>
</organism>
<comment type="caution">
    <text evidence="11">The sequence shown here is derived from an EMBL/GenBank/DDBJ whole genome shotgun (WGS) entry which is preliminary data.</text>
</comment>
<dbReference type="GO" id="GO:0016020">
    <property type="term" value="C:membrane"/>
    <property type="evidence" value="ECO:0007669"/>
    <property type="project" value="UniProtKB-SubCell"/>
</dbReference>
<keyword evidence="7" id="KW-1133">Transmembrane helix</keyword>
<dbReference type="SUPFAM" id="SSF53448">
    <property type="entry name" value="Nucleotide-diphospho-sugar transferases"/>
    <property type="match status" value="1"/>
</dbReference>
<proteinExistence type="inferred from homology"/>
<name>A0A9P8PJS6_WICPI</name>
<dbReference type="InterPro" id="IPR029044">
    <property type="entry name" value="Nucleotide-diphossugar_trans"/>
</dbReference>
<dbReference type="GO" id="GO:0000033">
    <property type="term" value="F:alpha-1,3-mannosyltransferase activity"/>
    <property type="evidence" value="ECO:0007669"/>
    <property type="project" value="TreeGrafter"/>
</dbReference>
<evidence type="ECO:0000256" key="3">
    <source>
        <dbReference type="ARBA" id="ARBA00022676"/>
    </source>
</evidence>
<dbReference type="AlphaFoldDB" id="A0A9P8PJS6"/>
<evidence type="ECO:0000313" key="11">
    <source>
        <dbReference type="EMBL" id="KAH3673382.1"/>
    </source>
</evidence>
<evidence type="ECO:0000256" key="6">
    <source>
        <dbReference type="ARBA" id="ARBA00022968"/>
    </source>
</evidence>
<protein>
    <recommendedName>
        <fullName evidence="13">Glycosyltransferase family 71 protein</fullName>
    </recommendedName>
</protein>
<accession>A0A9P8PJS6</accession>
<keyword evidence="5" id="KW-0812">Transmembrane</keyword>
<dbReference type="PANTHER" id="PTHR31392:SF1">
    <property type="entry name" value="ALPHA-1,3-MANNOSYLTRANSFERASE MNN1-RELATED"/>
    <property type="match status" value="1"/>
</dbReference>
<keyword evidence="3" id="KW-0328">Glycosyltransferase</keyword>
<keyword evidence="9" id="KW-0325">Glycoprotein</keyword>
<dbReference type="GO" id="GO:0005794">
    <property type="term" value="C:Golgi apparatus"/>
    <property type="evidence" value="ECO:0007669"/>
    <property type="project" value="TreeGrafter"/>
</dbReference>
<feature type="region of interest" description="Disordered" evidence="10">
    <location>
        <begin position="56"/>
        <end position="76"/>
    </location>
</feature>
<dbReference type="InterPro" id="IPR022751">
    <property type="entry name" value="Alpha_mannosyltransferase"/>
</dbReference>
<dbReference type="Proteomes" id="UP000774326">
    <property type="component" value="Unassembled WGS sequence"/>
</dbReference>
<dbReference type="PANTHER" id="PTHR31392">
    <property type="entry name" value="ALPHA-1,3-MANNOSYLTRANSFERASE MNN1-RELATED"/>
    <property type="match status" value="1"/>
</dbReference>
<gene>
    <name evidence="11" type="ORF">WICPIJ_009834</name>
</gene>
<comment type="similarity">
    <text evidence="2">Belongs to the MNN1/MNT family.</text>
</comment>
<keyword evidence="4" id="KW-0808">Transferase</keyword>
<keyword evidence="12" id="KW-1185">Reference proteome</keyword>
<reference evidence="11" key="2">
    <citation type="submission" date="2021-01" db="EMBL/GenBank/DDBJ databases">
        <authorList>
            <person name="Schikora-Tamarit M.A."/>
        </authorList>
    </citation>
    <scope>NUCLEOTIDE SEQUENCE</scope>
    <source>
        <strain evidence="11">CBS2887</strain>
    </source>
</reference>
<evidence type="ECO:0000256" key="10">
    <source>
        <dbReference type="SAM" id="MobiDB-lite"/>
    </source>
</evidence>
<evidence type="ECO:0000256" key="4">
    <source>
        <dbReference type="ARBA" id="ARBA00022679"/>
    </source>
</evidence>